<feature type="binding site" evidence="15">
    <location>
        <position position="105"/>
    </location>
    <ligand>
        <name>ATP</name>
        <dbReference type="ChEBI" id="CHEBI:30616"/>
    </ligand>
</feature>
<dbReference type="InterPro" id="IPR027417">
    <property type="entry name" value="P-loop_NTPase"/>
</dbReference>
<gene>
    <name evidence="15" type="primary">secA</name>
    <name evidence="20" type="ORF">SAMN05421771_2267</name>
</gene>
<dbReference type="SUPFAM" id="SSF81886">
    <property type="entry name" value="Helical scaffold and wing domains of SecA"/>
    <property type="match status" value="1"/>
</dbReference>
<dbReference type="Proteomes" id="UP000199024">
    <property type="component" value="Unassembled WGS sequence"/>
</dbReference>
<evidence type="ECO:0000256" key="9">
    <source>
        <dbReference type="ARBA" id="ARBA00022833"/>
    </source>
</evidence>
<dbReference type="CDD" id="cd17928">
    <property type="entry name" value="DEXDc_SecA"/>
    <property type="match status" value="1"/>
</dbReference>
<dbReference type="PROSITE" id="PS01312">
    <property type="entry name" value="SECA"/>
    <property type="match status" value="1"/>
</dbReference>
<dbReference type="PANTHER" id="PTHR30612">
    <property type="entry name" value="SECA INNER MEMBRANE COMPONENT OF SEC PROTEIN SECRETION SYSTEM"/>
    <property type="match status" value="1"/>
</dbReference>
<dbReference type="NCBIfam" id="NF009538">
    <property type="entry name" value="PRK12904.1"/>
    <property type="match status" value="1"/>
</dbReference>
<dbReference type="Pfam" id="PF07517">
    <property type="entry name" value="SecA_DEAD"/>
    <property type="match status" value="1"/>
</dbReference>
<dbReference type="GO" id="GO:0005829">
    <property type="term" value="C:cytosol"/>
    <property type="evidence" value="ECO:0007669"/>
    <property type="project" value="TreeGrafter"/>
</dbReference>
<organism evidence="20 21">
    <name type="scientific">Granulicella pectinivorans</name>
    <dbReference type="NCBI Taxonomy" id="474950"/>
    <lineage>
        <taxon>Bacteria</taxon>
        <taxon>Pseudomonadati</taxon>
        <taxon>Acidobacteriota</taxon>
        <taxon>Terriglobia</taxon>
        <taxon>Terriglobales</taxon>
        <taxon>Acidobacteriaceae</taxon>
        <taxon>Granulicella</taxon>
    </lineage>
</organism>
<name>A0A1I6MCB5_9BACT</name>
<dbReference type="InterPro" id="IPR011116">
    <property type="entry name" value="SecA_Wing/Scaffold"/>
</dbReference>
<dbReference type="PRINTS" id="PR00906">
    <property type="entry name" value="SECA"/>
</dbReference>
<evidence type="ECO:0000256" key="1">
    <source>
        <dbReference type="ARBA" id="ARBA00001947"/>
    </source>
</evidence>
<dbReference type="Pfam" id="PF01043">
    <property type="entry name" value="SecA_PP_bind"/>
    <property type="match status" value="1"/>
</dbReference>
<keyword evidence="13 15" id="KW-0811">Translocation</keyword>
<evidence type="ECO:0000256" key="3">
    <source>
        <dbReference type="ARBA" id="ARBA00007650"/>
    </source>
</evidence>
<dbReference type="InterPro" id="IPR004027">
    <property type="entry name" value="SEC_C_motif"/>
</dbReference>
<dbReference type="FunFam" id="3.90.1440.10:FF:000002">
    <property type="entry name" value="Protein translocase subunit SecA"/>
    <property type="match status" value="1"/>
</dbReference>
<keyword evidence="5 15" id="KW-1003">Cell membrane</keyword>
<evidence type="ECO:0000256" key="14">
    <source>
        <dbReference type="ARBA" id="ARBA00023136"/>
    </source>
</evidence>
<feature type="binding site" evidence="15">
    <location>
        <begin position="123"/>
        <end position="127"/>
    </location>
    <ligand>
        <name>ATP</name>
        <dbReference type="ChEBI" id="CHEBI:30616"/>
    </ligand>
</feature>
<keyword evidence="11 15" id="KW-0653">Protein transport</keyword>
<comment type="cofactor">
    <cofactor evidence="1">
        <name>Zn(2+)</name>
        <dbReference type="ChEBI" id="CHEBI:29105"/>
    </cofactor>
</comment>
<comment type="subunit">
    <text evidence="15">Monomer and homodimer. Part of the essential Sec protein translocation apparatus which comprises SecA, SecYEG and auxiliary proteins SecDF. Other proteins may also be involved.</text>
</comment>
<accession>A0A1I6MCB5</accession>
<dbReference type="GO" id="GO:0017038">
    <property type="term" value="P:protein import"/>
    <property type="evidence" value="ECO:0007669"/>
    <property type="project" value="InterPro"/>
</dbReference>
<feature type="region of interest" description="Disordered" evidence="17">
    <location>
        <begin position="952"/>
        <end position="1004"/>
    </location>
</feature>
<dbReference type="GO" id="GO:0043952">
    <property type="term" value="P:protein transport by the Sec complex"/>
    <property type="evidence" value="ECO:0007669"/>
    <property type="project" value="TreeGrafter"/>
</dbReference>
<evidence type="ECO:0000256" key="13">
    <source>
        <dbReference type="ARBA" id="ARBA00023010"/>
    </source>
</evidence>
<dbReference type="PROSITE" id="PS51192">
    <property type="entry name" value="HELICASE_ATP_BIND_1"/>
    <property type="match status" value="1"/>
</dbReference>
<evidence type="ECO:0000256" key="16">
    <source>
        <dbReference type="RuleBase" id="RU003874"/>
    </source>
</evidence>
<dbReference type="InterPro" id="IPR014001">
    <property type="entry name" value="Helicase_ATP-bd"/>
</dbReference>
<feature type="binding site" evidence="15">
    <location>
        <position position="524"/>
    </location>
    <ligand>
        <name>ATP</name>
        <dbReference type="ChEBI" id="CHEBI:30616"/>
    </ligand>
</feature>
<dbReference type="Gene3D" id="3.40.50.300">
    <property type="entry name" value="P-loop containing nucleotide triphosphate hydrolases"/>
    <property type="match status" value="2"/>
</dbReference>
<feature type="compositionally biased region" description="Low complexity" evidence="17">
    <location>
        <begin position="961"/>
        <end position="974"/>
    </location>
</feature>
<dbReference type="SUPFAM" id="SSF81767">
    <property type="entry name" value="Pre-protein crosslinking domain of SecA"/>
    <property type="match status" value="1"/>
</dbReference>
<dbReference type="EMBL" id="FOZL01000001">
    <property type="protein sequence ID" value="SFS13301.1"/>
    <property type="molecule type" value="Genomic_DNA"/>
</dbReference>
<dbReference type="InterPro" id="IPR044722">
    <property type="entry name" value="SecA_SF2_C"/>
</dbReference>
<dbReference type="AlphaFoldDB" id="A0A1I6MCB5"/>
<dbReference type="GO" id="GO:0065002">
    <property type="term" value="P:intracellular protein transmembrane transport"/>
    <property type="evidence" value="ECO:0007669"/>
    <property type="project" value="UniProtKB-UniRule"/>
</dbReference>
<keyword evidence="6 15" id="KW-0963">Cytoplasm</keyword>
<dbReference type="GO" id="GO:0005886">
    <property type="term" value="C:plasma membrane"/>
    <property type="evidence" value="ECO:0007669"/>
    <property type="project" value="UniProtKB-SubCell"/>
</dbReference>
<keyword evidence="4 15" id="KW-0813">Transport</keyword>
<evidence type="ECO:0000259" key="19">
    <source>
        <dbReference type="PROSITE" id="PS51196"/>
    </source>
</evidence>
<dbReference type="InterPro" id="IPR014018">
    <property type="entry name" value="SecA_motor_DEAD"/>
</dbReference>
<dbReference type="InterPro" id="IPR036670">
    <property type="entry name" value="SecA_X-link_sf"/>
</dbReference>
<evidence type="ECO:0000259" key="18">
    <source>
        <dbReference type="PROSITE" id="PS51192"/>
    </source>
</evidence>
<evidence type="ECO:0000256" key="5">
    <source>
        <dbReference type="ARBA" id="ARBA00022475"/>
    </source>
</evidence>
<dbReference type="InterPro" id="IPR020937">
    <property type="entry name" value="SecA_CS"/>
</dbReference>
<evidence type="ECO:0000256" key="11">
    <source>
        <dbReference type="ARBA" id="ARBA00022927"/>
    </source>
</evidence>
<evidence type="ECO:0000256" key="8">
    <source>
        <dbReference type="ARBA" id="ARBA00022741"/>
    </source>
</evidence>
<evidence type="ECO:0000256" key="6">
    <source>
        <dbReference type="ARBA" id="ARBA00022490"/>
    </source>
</evidence>
<comment type="function">
    <text evidence="15">Part of the Sec protein translocase complex. Interacts with the SecYEG preprotein conducting channel. Has a central role in coupling the hydrolysis of ATP to the transfer of proteins into and across the cell membrane, serving as an ATP-driven molecular motor driving the stepwise translocation of polypeptide chains across the membrane.</text>
</comment>
<dbReference type="GO" id="GO:0031522">
    <property type="term" value="C:cell envelope Sec protein transport complex"/>
    <property type="evidence" value="ECO:0007669"/>
    <property type="project" value="TreeGrafter"/>
</dbReference>
<evidence type="ECO:0000256" key="4">
    <source>
        <dbReference type="ARBA" id="ARBA00022448"/>
    </source>
</evidence>
<keyword evidence="7" id="KW-0479">Metal-binding</keyword>
<protein>
    <recommendedName>
        <fullName evidence="15 16">Protein translocase subunit SecA</fullName>
        <ecNumber evidence="15">7.4.2.8</ecNumber>
    </recommendedName>
</protein>
<dbReference type="SMART" id="SM00958">
    <property type="entry name" value="SecA_PP_bind"/>
    <property type="match status" value="1"/>
</dbReference>
<dbReference type="OrthoDB" id="9805579at2"/>
<dbReference type="InterPro" id="IPR036266">
    <property type="entry name" value="SecA_Wing/Scaffold_sf"/>
</dbReference>
<comment type="similarity">
    <text evidence="3 15 16">Belongs to the SecA family.</text>
</comment>
<dbReference type="Pfam" id="PF02810">
    <property type="entry name" value="SEC-C"/>
    <property type="match status" value="1"/>
</dbReference>
<keyword evidence="9" id="KW-0862">Zinc</keyword>
<evidence type="ECO:0000256" key="10">
    <source>
        <dbReference type="ARBA" id="ARBA00022840"/>
    </source>
</evidence>
<dbReference type="PANTHER" id="PTHR30612:SF0">
    <property type="entry name" value="CHLOROPLAST PROTEIN-TRANSPORTING ATPASE"/>
    <property type="match status" value="1"/>
</dbReference>
<dbReference type="PROSITE" id="PS51196">
    <property type="entry name" value="SECA_MOTOR_DEAD"/>
    <property type="match status" value="1"/>
</dbReference>
<evidence type="ECO:0000256" key="15">
    <source>
        <dbReference type="HAMAP-Rule" id="MF_01382"/>
    </source>
</evidence>
<dbReference type="GO" id="GO:0005524">
    <property type="term" value="F:ATP binding"/>
    <property type="evidence" value="ECO:0007669"/>
    <property type="project" value="UniProtKB-UniRule"/>
</dbReference>
<keyword evidence="8 15" id="KW-0547">Nucleotide-binding</keyword>
<evidence type="ECO:0000256" key="12">
    <source>
        <dbReference type="ARBA" id="ARBA00022967"/>
    </source>
</evidence>
<dbReference type="GO" id="GO:0046872">
    <property type="term" value="F:metal ion binding"/>
    <property type="evidence" value="ECO:0007669"/>
    <property type="project" value="UniProtKB-KW"/>
</dbReference>
<dbReference type="STRING" id="474950.SAMN05421771_2267"/>
<dbReference type="GO" id="GO:0008564">
    <property type="term" value="F:protein-exporting ATPase activity"/>
    <property type="evidence" value="ECO:0007669"/>
    <property type="project" value="UniProtKB-EC"/>
</dbReference>
<keyword evidence="12 15" id="KW-1278">Translocase</keyword>
<dbReference type="Pfam" id="PF07516">
    <property type="entry name" value="SecA_SW"/>
    <property type="match status" value="1"/>
</dbReference>
<keyword evidence="14 15" id="KW-0472">Membrane</keyword>
<dbReference type="HAMAP" id="MF_01382">
    <property type="entry name" value="SecA"/>
    <property type="match status" value="1"/>
</dbReference>
<dbReference type="Pfam" id="PF21090">
    <property type="entry name" value="P-loop_SecA"/>
    <property type="match status" value="1"/>
</dbReference>
<dbReference type="RefSeq" id="WP_089839230.1">
    <property type="nucleotide sequence ID" value="NZ_FOZL01000001.1"/>
</dbReference>
<dbReference type="GO" id="GO:0006605">
    <property type="term" value="P:protein targeting"/>
    <property type="evidence" value="ECO:0007669"/>
    <property type="project" value="UniProtKB-UniRule"/>
</dbReference>
<dbReference type="SMART" id="SM00957">
    <property type="entry name" value="SecA_DEAD"/>
    <property type="match status" value="1"/>
</dbReference>
<dbReference type="InterPro" id="IPR011115">
    <property type="entry name" value="SecA_DEAD"/>
</dbReference>
<evidence type="ECO:0000313" key="21">
    <source>
        <dbReference type="Proteomes" id="UP000199024"/>
    </source>
</evidence>
<dbReference type="NCBIfam" id="TIGR00963">
    <property type="entry name" value="secA"/>
    <property type="match status" value="1"/>
</dbReference>
<reference evidence="20 21" key="1">
    <citation type="submission" date="2016-10" db="EMBL/GenBank/DDBJ databases">
        <authorList>
            <person name="de Groot N.N."/>
        </authorList>
    </citation>
    <scope>NUCLEOTIDE SEQUENCE [LARGE SCALE GENOMIC DNA]</scope>
    <source>
        <strain evidence="20 21">DSM 21001</strain>
    </source>
</reference>
<evidence type="ECO:0000256" key="17">
    <source>
        <dbReference type="SAM" id="MobiDB-lite"/>
    </source>
</evidence>
<evidence type="ECO:0000256" key="7">
    <source>
        <dbReference type="ARBA" id="ARBA00022723"/>
    </source>
</evidence>
<dbReference type="EC" id="7.4.2.8" evidence="15"/>
<evidence type="ECO:0000313" key="20">
    <source>
        <dbReference type="EMBL" id="SFS13301.1"/>
    </source>
</evidence>
<feature type="domain" description="SecA family profile" evidence="19">
    <location>
        <begin position="3"/>
        <end position="669"/>
    </location>
</feature>
<dbReference type="InterPro" id="IPR011130">
    <property type="entry name" value="SecA_preprotein_X-link_dom"/>
</dbReference>
<comment type="catalytic activity">
    <reaction evidence="15">
        <text>ATP + H2O + cellular proteinSide 1 = ADP + phosphate + cellular proteinSide 2.</text>
        <dbReference type="EC" id="7.4.2.8"/>
    </reaction>
</comment>
<proteinExistence type="inferred from homology"/>
<dbReference type="InterPro" id="IPR000185">
    <property type="entry name" value="SecA"/>
</dbReference>
<dbReference type="SUPFAM" id="SSF52540">
    <property type="entry name" value="P-loop containing nucleoside triphosphate hydrolases"/>
    <property type="match status" value="2"/>
</dbReference>
<dbReference type="Gene3D" id="1.10.3060.10">
    <property type="entry name" value="Helical scaffold and wing domains of SecA"/>
    <property type="match status" value="1"/>
</dbReference>
<evidence type="ECO:0000256" key="2">
    <source>
        <dbReference type="ARBA" id="ARBA00004170"/>
    </source>
</evidence>
<dbReference type="Gene3D" id="3.90.1440.10">
    <property type="entry name" value="SecA, preprotein cross-linking domain"/>
    <property type="match status" value="1"/>
</dbReference>
<dbReference type="CDD" id="cd18803">
    <property type="entry name" value="SF2_C_secA"/>
    <property type="match status" value="1"/>
</dbReference>
<sequence length="1004" mass="112322">MLNSVLAKVFGTSNERAVKRMLPTIQQINALEPTLTGLTDEELRNKTAEFRARIADAVKDIDPKENPDELYAAEKAALDALLPEAFAVVREAGKRAVGMRHFDVQLIGGMILHQGKIAEMKTGEGKTLVATLPCYLNALAGRGVHVVTVNDYLAKRDAEWMGKIYGFLGLSVGVIVHDLSDQQRRDAYASDITYGTNNEFGFDYLRDNMKFELADQVQRGQYYCIVDEVDSILIDEARTPLIISGPTDQTTDKYARVDLIIPQLELGELIETVETKTWSGDFVVDEKSRQITVTDEGWEKIEGLLGIGNIADPENWDLKHHVEVAIKAHNLYKRDVEYVVKDGEVIIVDEFTGRLMPGRRWSDGLHQAVEAKEGVAIRKEDQTLATITFQNYFRLYKKLSGMTGTAETEAAEFDSIYKLDIVVTPTNRKMQRIENPDVVYRTAKEKYFALADEISRLNALKQPVLVGTTSIEKSELLSEILKRKGVRHVVLNAKFHEKEAEIVAQAGRLGMVTIATNMAGRGTDILLGGNVDFMARQELVRKNLARAVSGAEGAIQPVAGPGMVRFYYNSQEFETTQADWDRITAQHTASAKAEHDAVLEVGGLHILGTERHESRRVDNQLRGRAGRQGDPGASRFYLSLEDDLMRIFAREWVSTLLQRLGMEEGVPIESGMISRRIEAAQKAVETQNFESRKHILEYDDVMNKQREAVYGLRRQLMEGVDQKQLITEDYVSTILSNLLDETAPEKAQPAEWNTDALFTQLYDLFGAQFKEGPDKIDVDTLGRHDLGETIFNKLKARYEIKEQILGAPAMRYHERIVMLSVLDGLWKDHLLAMDHLKEGINLRGYAQQDPLVAYKKESFEMFEGMMLRFQEDTARHLFRMQIIGPDGQPIETAEQLAFAQNAAQQQRAQQTMFEQAALEAVSGTPTPPPAPVPVPTKAPSTTIDALEKEFQRKKQRDLDNARAAGASATTDAATQRTTGQKVGRNDPCPCGSGKKYKNCHGANA</sequence>
<comment type="subcellular location">
    <subcellularLocation>
        <location evidence="15">Cell membrane</location>
        <topology evidence="15">Peripheral membrane protein</topology>
        <orientation evidence="15">Cytoplasmic side</orientation>
    </subcellularLocation>
    <subcellularLocation>
        <location evidence="15">Cytoplasm</location>
    </subcellularLocation>
    <subcellularLocation>
        <location evidence="2">Membrane</location>
        <topology evidence="2">Peripheral membrane protein</topology>
    </subcellularLocation>
    <text evidence="15">Distribution is 50-50.</text>
</comment>
<keyword evidence="10 15" id="KW-0067">ATP-binding</keyword>
<keyword evidence="21" id="KW-1185">Reference proteome</keyword>
<feature type="domain" description="Helicase ATP-binding" evidence="18">
    <location>
        <begin position="107"/>
        <end position="265"/>
    </location>
</feature>